<comment type="caution">
    <text evidence="3">The sequence shown here is derived from an EMBL/GenBank/DDBJ whole genome shotgun (WGS) entry which is preliminary data.</text>
</comment>
<proteinExistence type="predicted"/>
<sequence length="332" mass="36341">MAEARWKHILDHENLQRSSHVASVIGHNLYVFGGELVPREPRDEKVFSIDLDAAELSVITKKADSTPSPRVGSASTVLGDQLYVFSGRGGVAMKPIEQKGALWCYDPRTSAWLLINPSDIDAPFPVARSYHCMTTDKTDRIFVHAGCPESGRLSDLWSFSLSDQTWTRLTDAPAPERGGSSIAFSNNKVYRMNGFDGKTEQGGSIDVFDLAQNTWSTLNYSADGISGPEARSVSVLLSLSLKGKEMLLTLFGERDPSSLGHAGAGRMLGDIWLYDTAEEAWTKVETNSSTAPPSRGWFDADVVDESKVVITGGLSESNERLRDVWMLSFDGI</sequence>
<dbReference type="Proteomes" id="UP001309876">
    <property type="component" value="Unassembled WGS sequence"/>
</dbReference>
<dbReference type="AlphaFoldDB" id="A0AAN7Y6D5"/>
<evidence type="ECO:0008006" key="5">
    <source>
        <dbReference type="Google" id="ProtNLM"/>
    </source>
</evidence>
<dbReference type="PANTHER" id="PTHR47435">
    <property type="entry name" value="KELCH REPEAT PROTEIN (AFU_ORTHOLOGUE AFUA_5G12780)"/>
    <property type="match status" value="1"/>
</dbReference>
<dbReference type="Pfam" id="PF24681">
    <property type="entry name" value="Kelch_KLHDC2_KLHL20_DRC7"/>
    <property type="match status" value="1"/>
</dbReference>
<keyword evidence="1" id="KW-0677">Repeat</keyword>
<dbReference type="SUPFAM" id="SSF117281">
    <property type="entry name" value="Kelch motif"/>
    <property type="match status" value="2"/>
</dbReference>
<keyword evidence="2" id="KW-0408">Iron</keyword>
<organism evidence="3 4">
    <name type="scientific">Lithohypha guttulata</name>
    <dbReference type="NCBI Taxonomy" id="1690604"/>
    <lineage>
        <taxon>Eukaryota</taxon>
        <taxon>Fungi</taxon>
        <taxon>Dikarya</taxon>
        <taxon>Ascomycota</taxon>
        <taxon>Pezizomycotina</taxon>
        <taxon>Eurotiomycetes</taxon>
        <taxon>Chaetothyriomycetidae</taxon>
        <taxon>Chaetothyriales</taxon>
        <taxon>Trichomeriaceae</taxon>
        <taxon>Lithohypha</taxon>
    </lineage>
</organism>
<dbReference type="PANTHER" id="PTHR47435:SF4">
    <property type="entry name" value="KELCH REPEAT PROTEIN (AFU_ORTHOLOGUE AFUA_5G12780)"/>
    <property type="match status" value="1"/>
</dbReference>
<gene>
    <name evidence="3" type="ORF">LTR05_005103</name>
</gene>
<protein>
    <recommendedName>
        <fullName evidence="5">Kelch repeat protein</fullName>
    </recommendedName>
</protein>
<keyword evidence="4" id="KW-1185">Reference proteome</keyword>
<dbReference type="GO" id="GO:0019760">
    <property type="term" value="P:glucosinolate metabolic process"/>
    <property type="evidence" value="ECO:0007669"/>
    <property type="project" value="UniProtKB-ARBA"/>
</dbReference>
<evidence type="ECO:0000313" key="4">
    <source>
        <dbReference type="Proteomes" id="UP001309876"/>
    </source>
</evidence>
<dbReference type="EMBL" id="JAVRRJ010000004">
    <property type="protein sequence ID" value="KAK5085814.1"/>
    <property type="molecule type" value="Genomic_DNA"/>
</dbReference>
<reference evidence="3 4" key="1">
    <citation type="submission" date="2023-08" db="EMBL/GenBank/DDBJ databases">
        <title>Black Yeasts Isolated from many extreme environments.</title>
        <authorList>
            <person name="Coleine C."/>
            <person name="Stajich J.E."/>
            <person name="Selbmann L."/>
        </authorList>
    </citation>
    <scope>NUCLEOTIDE SEQUENCE [LARGE SCALE GENOMIC DNA]</scope>
    <source>
        <strain evidence="3 4">CCFEE 5910</strain>
    </source>
</reference>
<name>A0AAN7Y6D5_9EURO</name>
<dbReference type="Gene3D" id="2.120.10.80">
    <property type="entry name" value="Kelch-type beta propeller"/>
    <property type="match status" value="2"/>
</dbReference>
<dbReference type="InterPro" id="IPR015915">
    <property type="entry name" value="Kelch-typ_b-propeller"/>
</dbReference>
<accession>A0AAN7Y6D5</accession>
<evidence type="ECO:0000256" key="1">
    <source>
        <dbReference type="ARBA" id="ARBA00022737"/>
    </source>
</evidence>
<evidence type="ECO:0000256" key="2">
    <source>
        <dbReference type="ARBA" id="ARBA00023004"/>
    </source>
</evidence>
<evidence type="ECO:0000313" key="3">
    <source>
        <dbReference type="EMBL" id="KAK5085814.1"/>
    </source>
</evidence>